<dbReference type="RefSeq" id="WP_369779769.1">
    <property type="nucleotide sequence ID" value="NZ_CP165727.1"/>
</dbReference>
<comment type="cofactor">
    <cofactor evidence="1">
        <name>heme</name>
        <dbReference type="ChEBI" id="CHEBI:30413"/>
    </cofactor>
</comment>
<dbReference type="GO" id="GO:0005506">
    <property type="term" value="F:iron ion binding"/>
    <property type="evidence" value="ECO:0007669"/>
    <property type="project" value="InterPro"/>
</dbReference>
<dbReference type="AlphaFoldDB" id="A0AB39YFE7"/>
<evidence type="ECO:0000256" key="3">
    <source>
        <dbReference type="ARBA" id="ARBA00022617"/>
    </source>
</evidence>
<dbReference type="PANTHER" id="PTHR24286:SF24">
    <property type="entry name" value="LANOSTEROL 14-ALPHA DEMETHYLASE"/>
    <property type="match status" value="1"/>
</dbReference>
<keyword evidence="3" id="KW-0349">Heme</keyword>
<proteinExistence type="inferred from homology"/>
<dbReference type="EMBL" id="CP165727">
    <property type="protein sequence ID" value="XDV68199.1"/>
    <property type="molecule type" value="Genomic_DNA"/>
</dbReference>
<keyword evidence="5" id="KW-0560">Oxidoreductase</keyword>
<evidence type="ECO:0000256" key="4">
    <source>
        <dbReference type="ARBA" id="ARBA00022723"/>
    </source>
</evidence>
<evidence type="ECO:0000256" key="5">
    <source>
        <dbReference type="ARBA" id="ARBA00023002"/>
    </source>
</evidence>
<name>A0AB39YFE7_9ACTN</name>
<evidence type="ECO:0000313" key="9">
    <source>
        <dbReference type="EMBL" id="XDV68199.1"/>
    </source>
</evidence>
<dbReference type="GO" id="GO:0020037">
    <property type="term" value="F:heme binding"/>
    <property type="evidence" value="ECO:0007669"/>
    <property type="project" value="InterPro"/>
</dbReference>
<keyword evidence="6" id="KW-0408">Iron</keyword>
<protein>
    <submittedName>
        <fullName evidence="9">Cytochrome P450</fullName>
    </submittedName>
</protein>
<accession>A0AB39YFE7</accession>
<dbReference type="Gene3D" id="1.10.630.10">
    <property type="entry name" value="Cytochrome P450"/>
    <property type="match status" value="1"/>
</dbReference>
<dbReference type="PANTHER" id="PTHR24286">
    <property type="entry name" value="CYTOCHROME P450 26"/>
    <property type="match status" value="1"/>
</dbReference>
<feature type="region of interest" description="Disordered" evidence="8">
    <location>
        <begin position="347"/>
        <end position="366"/>
    </location>
</feature>
<evidence type="ECO:0000256" key="2">
    <source>
        <dbReference type="ARBA" id="ARBA00010617"/>
    </source>
</evidence>
<evidence type="ECO:0000256" key="6">
    <source>
        <dbReference type="ARBA" id="ARBA00023004"/>
    </source>
</evidence>
<dbReference type="CDD" id="cd11067">
    <property type="entry name" value="CYP152"/>
    <property type="match status" value="1"/>
</dbReference>
<dbReference type="GO" id="GO:0016125">
    <property type="term" value="P:sterol metabolic process"/>
    <property type="evidence" value="ECO:0007669"/>
    <property type="project" value="TreeGrafter"/>
</dbReference>
<gene>
    <name evidence="9" type="ORF">AB5J51_37350</name>
</gene>
<evidence type="ECO:0000256" key="7">
    <source>
        <dbReference type="ARBA" id="ARBA00023033"/>
    </source>
</evidence>
<evidence type="ECO:0000256" key="1">
    <source>
        <dbReference type="ARBA" id="ARBA00001971"/>
    </source>
</evidence>
<dbReference type="SUPFAM" id="SSF48264">
    <property type="entry name" value="Cytochrome P450"/>
    <property type="match status" value="1"/>
</dbReference>
<comment type="similarity">
    <text evidence="2">Belongs to the cytochrome P450 family.</text>
</comment>
<dbReference type="InterPro" id="IPR001128">
    <property type="entry name" value="Cyt_P450"/>
</dbReference>
<dbReference type="GO" id="GO:0004497">
    <property type="term" value="F:monooxygenase activity"/>
    <property type="evidence" value="ECO:0007669"/>
    <property type="project" value="UniProtKB-KW"/>
</dbReference>
<dbReference type="InterPro" id="IPR036396">
    <property type="entry name" value="Cyt_P450_sf"/>
</dbReference>
<sequence length="422" mass="46032">MSPLKTPLAPWTDSTLPLLARGYAWLPDRMRAARGGPVRTRLLGRPAIALRGPAAIGFFYDERHIRRASALPDPVLDTLFGQGAVHTLDGDAHRARKAMFLALLKDGAGVAALAEHVALHWSEAVTDWDGGRRVVLFDETARILARSVCTWTGLGLSDGDTRQMAEDCTAMVDGFATLGARHWRARAARARQEEALAALVRAAREGEEPAGDSGTAFETVTWHRDADGRLLDPHTAAVELLNIIRPTVAIAWFAAFAAHALHRWPAHRELLRKDTEGQYARAFAHEVRRFYPFAPFVGGLAATDLTWQGEAIAKDTLVLLDLYGHNHDPERWDAPYRFDPQRFAGREPGADELIPQGGGDPARGHRCPGEDITVAVLATFAAELAALDFDVPEQDLSIPLSRVPTRPRSGFVLTAARSGVLG</sequence>
<dbReference type="GO" id="GO:0016705">
    <property type="term" value="F:oxidoreductase activity, acting on paired donors, with incorporation or reduction of molecular oxygen"/>
    <property type="evidence" value="ECO:0007669"/>
    <property type="project" value="InterPro"/>
</dbReference>
<keyword evidence="4" id="KW-0479">Metal-binding</keyword>
<organism evidence="9">
    <name type="scientific">Streptomyces sp. R33</name>
    <dbReference type="NCBI Taxonomy" id="3238629"/>
    <lineage>
        <taxon>Bacteria</taxon>
        <taxon>Bacillati</taxon>
        <taxon>Actinomycetota</taxon>
        <taxon>Actinomycetes</taxon>
        <taxon>Kitasatosporales</taxon>
        <taxon>Streptomycetaceae</taxon>
        <taxon>Streptomyces</taxon>
    </lineage>
</organism>
<dbReference type="Pfam" id="PF00067">
    <property type="entry name" value="p450"/>
    <property type="match status" value="1"/>
</dbReference>
<reference evidence="9" key="1">
    <citation type="submission" date="2024-08" db="EMBL/GenBank/DDBJ databases">
        <authorList>
            <person name="Yu S.T."/>
        </authorList>
    </citation>
    <scope>NUCLEOTIDE SEQUENCE</scope>
    <source>
        <strain evidence="9">R33</strain>
    </source>
</reference>
<evidence type="ECO:0000256" key="8">
    <source>
        <dbReference type="SAM" id="MobiDB-lite"/>
    </source>
</evidence>
<keyword evidence="7" id="KW-0503">Monooxygenase</keyword>